<comment type="subcellular location">
    <subcellularLocation>
        <location evidence="1">Secreted</location>
        <location evidence="1">Cell wall</location>
    </subcellularLocation>
</comment>
<evidence type="ECO:0000259" key="8">
    <source>
        <dbReference type="Pfam" id="PF11765"/>
    </source>
</evidence>
<name>A0A1E4SBQ8_9ASCO</name>
<dbReference type="Proteomes" id="UP000094285">
    <property type="component" value="Unassembled WGS sequence"/>
</dbReference>
<evidence type="ECO:0000256" key="1">
    <source>
        <dbReference type="ARBA" id="ARBA00004191"/>
    </source>
</evidence>
<protein>
    <recommendedName>
        <fullName evidence="8">Hyphally-regulated cell wall protein N-terminal domain-containing protein</fullName>
    </recommendedName>
</protein>
<evidence type="ECO:0000256" key="5">
    <source>
        <dbReference type="ARBA" id="ARBA00023180"/>
    </source>
</evidence>
<proteinExistence type="predicted"/>
<dbReference type="Pfam" id="PF11765">
    <property type="entry name" value="Hyphal_reg_CWP"/>
    <property type="match status" value="1"/>
</dbReference>
<evidence type="ECO:0000256" key="7">
    <source>
        <dbReference type="SAM" id="SignalP"/>
    </source>
</evidence>
<dbReference type="InterPro" id="IPR021031">
    <property type="entry name" value="Hyphal-reg_cell_wall_N"/>
</dbReference>
<feature type="region of interest" description="Disordered" evidence="6">
    <location>
        <begin position="324"/>
        <end position="363"/>
    </location>
</feature>
<feature type="signal peptide" evidence="7">
    <location>
        <begin position="1"/>
        <end position="19"/>
    </location>
</feature>
<dbReference type="GO" id="GO:0009277">
    <property type="term" value="C:fungal-type cell wall"/>
    <property type="evidence" value="ECO:0007669"/>
    <property type="project" value="UniProtKB-ARBA"/>
</dbReference>
<feature type="compositionally biased region" description="Low complexity" evidence="6">
    <location>
        <begin position="341"/>
        <end position="363"/>
    </location>
</feature>
<evidence type="ECO:0000256" key="3">
    <source>
        <dbReference type="ARBA" id="ARBA00022525"/>
    </source>
</evidence>
<reference evidence="10" key="1">
    <citation type="submission" date="2016-05" db="EMBL/GenBank/DDBJ databases">
        <title>Comparative genomics of biotechnologically important yeasts.</title>
        <authorList>
            <consortium name="DOE Joint Genome Institute"/>
            <person name="Riley R."/>
            <person name="Haridas S."/>
            <person name="Wolfe K.H."/>
            <person name="Lopes M.R."/>
            <person name="Hittinger C.T."/>
            <person name="Goker M."/>
            <person name="Salamov A."/>
            <person name="Wisecaver J."/>
            <person name="Long T.M."/>
            <person name="Aerts A.L."/>
            <person name="Barry K."/>
            <person name="Choi C."/>
            <person name="Clum A."/>
            <person name="Coughlan A.Y."/>
            <person name="Deshpande S."/>
            <person name="Douglass A.P."/>
            <person name="Hanson S.J."/>
            <person name="Klenk H.-P."/>
            <person name="Labutti K."/>
            <person name="Lapidus A."/>
            <person name="Lindquist E."/>
            <person name="Lipzen A."/>
            <person name="Meier-Kolthoff J.P."/>
            <person name="Ohm R.A."/>
            <person name="Otillar R.P."/>
            <person name="Pangilinan J."/>
            <person name="Peng Y."/>
            <person name="Rokas A."/>
            <person name="Rosa C.A."/>
            <person name="Scheuner C."/>
            <person name="Sibirny A.A."/>
            <person name="Slot J.C."/>
            <person name="Stielow J.B."/>
            <person name="Sun H."/>
            <person name="Kurtzman C.P."/>
            <person name="Blackwell M."/>
            <person name="Grigoriev I.V."/>
            <person name="Jeffries T.W."/>
        </authorList>
    </citation>
    <scope>NUCLEOTIDE SEQUENCE [LARGE SCALE GENOMIC DNA]</scope>
    <source>
        <strain evidence="10">NRRL Y-17324</strain>
    </source>
</reference>
<dbReference type="AlphaFoldDB" id="A0A1E4SBQ8"/>
<gene>
    <name evidence="9" type="ORF">CANTADRAFT_32420</name>
</gene>
<evidence type="ECO:0000256" key="6">
    <source>
        <dbReference type="SAM" id="MobiDB-lite"/>
    </source>
</evidence>
<dbReference type="OrthoDB" id="4022214at2759"/>
<keyword evidence="5" id="KW-0325">Glycoprotein</keyword>
<dbReference type="GeneID" id="30982591"/>
<dbReference type="STRING" id="984487.A0A1E4SBQ8"/>
<keyword evidence="3" id="KW-0964">Secreted</keyword>
<feature type="domain" description="Hyphally-regulated cell wall protein N-terminal" evidence="8">
    <location>
        <begin position="12"/>
        <end position="339"/>
    </location>
</feature>
<feature type="non-terminal residue" evidence="9">
    <location>
        <position position="363"/>
    </location>
</feature>
<accession>A0A1E4SBQ8</accession>
<keyword evidence="2" id="KW-0134">Cell wall</keyword>
<dbReference type="RefSeq" id="XP_020062061.1">
    <property type="nucleotide sequence ID" value="XM_020208454.1"/>
</dbReference>
<organism evidence="9 10">
    <name type="scientific">Suhomyces tanzawaensis NRRL Y-17324</name>
    <dbReference type="NCBI Taxonomy" id="984487"/>
    <lineage>
        <taxon>Eukaryota</taxon>
        <taxon>Fungi</taxon>
        <taxon>Dikarya</taxon>
        <taxon>Ascomycota</taxon>
        <taxon>Saccharomycotina</taxon>
        <taxon>Pichiomycetes</taxon>
        <taxon>Debaryomycetaceae</taxon>
        <taxon>Suhomyces</taxon>
    </lineage>
</organism>
<evidence type="ECO:0000313" key="9">
    <source>
        <dbReference type="EMBL" id="ODV76939.1"/>
    </source>
</evidence>
<sequence>MMIKHSLLALALSLASTNAITITEDTIQRGTINVDIGGVIIAPGVYWSIINNALTTIAGSLTVGAGSGFYVSSTSDLVGLTVGLAGVLNEIQNDGIIAFNSLKSLTAPTYQLVGARFNNDGQMYLGGDGSVGVPIMSLTAADWTNNGFLSFYQNTRSGGVVTLGALLPITNNGQICLFNEAYVQSSPVRGSGCITVGEESTVWIQNSLLSFSEDQTIYLESPSSAIRVEALSLSQTFTVEGFGNGNLIGLSLPLNLDTILTKPYVYNAATGVLTLNSGLLTQNFHIGTGYNPNLFEVVNANYGGLITIVLNGGVIYNGPPPAAGAPAACQPCSTFPEAPGTSTTSSASSSSTAPPSSSAPTSI</sequence>
<dbReference type="EMBL" id="KV453916">
    <property type="protein sequence ID" value="ODV76939.1"/>
    <property type="molecule type" value="Genomic_DNA"/>
</dbReference>
<evidence type="ECO:0000256" key="4">
    <source>
        <dbReference type="ARBA" id="ARBA00022729"/>
    </source>
</evidence>
<evidence type="ECO:0000313" key="10">
    <source>
        <dbReference type="Proteomes" id="UP000094285"/>
    </source>
</evidence>
<keyword evidence="4 7" id="KW-0732">Signal</keyword>
<feature type="chain" id="PRO_5009162737" description="Hyphally-regulated cell wall protein N-terminal domain-containing protein" evidence="7">
    <location>
        <begin position="20"/>
        <end position="363"/>
    </location>
</feature>
<evidence type="ECO:0000256" key="2">
    <source>
        <dbReference type="ARBA" id="ARBA00022512"/>
    </source>
</evidence>
<keyword evidence="10" id="KW-1185">Reference proteome</keyword>